<evidence type="ECO:0000313" key="2">
    <source>
        <dbReference type="EMBL" id="SAK54820.1"/>
    </source>
</evidence>
<dbReference type="SUPFAM" id="SSF160272">
    <property type="entry name" value="Shew3726-like"/>
    <property type="match status" value="1"/>
</dbReference>
<proteinExistence type="predicted"/>
<keyword evidence="3" id="KW-1185">Reference proteome</keyword>
<evidence type="ECO:0000313" key="3">
    <source>
        <dbReference type="Proteomes" id="UP000054978"/>
    </source>
</evidence>
<protein>
    <submittedName>
        <fullName evidence="2">Periplasmic protein</fullName>
    </submittedName>
</protein>
<accession>A0A158AAP0</accession>
<organism evidence="2 3">
    <name type="scientific">Caballeronia ptereochthonis</name>
    <dbReference type="NCBI Taxonomy" id="1777144"/>
    <lineage>
        <taxon>Bacteria</taxon>
        <taxon>Pseudomonadati</taxon>
        <taxon>Pseudomonadota</taxon>
        <taxon>Betaproteobacteria</taxon>
        <taxon>Burkholderiales</taxon>
        <taxon>Burkholderiaceae</taxon>
        <taxon>Caballeronia</taxon>
    </lineage>
</organism>
<name>A0A158AAP0_9BURK</name>
<feature type="region of interest" description="Disordered" evidence="1">
    <location>
        <begin position="71"/>
        <end position="91"/>
    </location>
</feature>
<dbReference type="RefSeq" id="WP_087044338.1">
    <property type="nucleotide sequence ID" value="NZ_FCOB02000006.1"/>
</dbReference>
<dbReference type="Gene3D" id="3.30.160.140">
    <property type="entry name" value="Shew3726-like"/>
    <property type="match status" value="1"/>
</dbReference>
<reference evidence="2" key="1">
    <citation type="submission" date="2016-01" db="EMBL/GenBank/DDBJ databases">
        <authorList>
            <person name="Peeters C."/>
        </authorList>
    </citation>
    <scope>NUCLEOTIDE SEQUENCE [LARGE SCALE GENOMIC DNA]</scope>
    <source>
        <strain evidence="2">LMG 29326</strain>
    </source>
</reference>
<dbReference type="InterPro" id="IPR009962">
    <property type="entry name" value="DUF1488"/>
</dbReference>
<dbReference type="InterPro" id="IPR036692">
    <property type="entry name" value="Shew3726-like_sf"/>
</dbReference>
<dbReference type="Pfam" id="PF07369">
    <property type="entry name" value="DUF1488"/>
    <property type="match status" value="1"/>
</dbReference>
<sequence length="91" mass="9992">MAIEFSGRRHVVAAARVAFEAKVDGREVWCSVSLDALNDHFGNNGTSSHDLLSAFEGGRVQIEDAARRALERNHGQSVELESSDFKTSRSM</sequence>
<dbReference type="OrthoDB" id="9008602at2"/>
<evidence type="ECO:0000256" key="1">
    <source>
        <dbReference type="SAM" id="MobiDB-lite"/>
    </source>
</evidence>
<gene>
    <name evidence="2" type="ORF">AWB83_01563</name>
</gene>
<dbReference type="EMBL" id="FCOB02000006">
    <property type="protein sequence ID" value="SAK54820.1"/>
    <property type="molecule type" value="Genomic_DNA"/>
</dbReference>
<comment type="caution">
    <text evidence="2">The sequence shown here is derived from an EMBL/GenBank/DDBJ whole genome shotgun (WGS) entry which is preliminary data.</text>
</comment>
<dbReference type="AlphaFoldDB" id="A0A158AAP0"/>
<dbReference type="Proteomes" id="UP000054978">
    <property type="component" value="Unassembled WGS sequence"/>
</dbReference>